<protein>
    <submittedName>
        <fullName evidence="1">Uncharacterized protein</fullName>
    </submittedName>
</protein>
<reference evidence="1" key="1">
    <citation type="submission" date="2022-09" db="EMBL/GenBank/DDBJ databases">
        <title>Fusarium specimens isolated from Avocado Roots.</title>
        <authorList>
            <person name="Stajich J."/>
            <person name="Roper C."/>
            <person name="Heimlech-Rivalta G."/>
        </authorList>
    </citation>
    <scope>NUCLEOTIDE SEQUENCE</scope>
    <source>
        <strain evidence="1">CF00095</strain>
    </source>
</reference>
<accession>A0ABQ8R777</accession>
<evidence type="ECO:0000313" key="1">
    <source>
        <dbReference type="EMBL" id="KAJ4128820.1"/>
    </source>
</evidence>
<keyword evidence="2" id="KW-1185">Reference proteome</keyword>
<organism evidence="1 2">
    <name type="scientific">Fusarium equiseti</name>
    <name type="common">Fusarium scirpi</name>
    <dbReference type="NCBI Taxonomy" id="61235"/>
    <lineage>
        <taxon>Eukaryota</taxon>
        <taxon>Fungi</taxon>
        <taxon>Dikarya</taxon>
        <taxon>Ascomycota</taxon>
        <taxon>Pezizomycotina</taxon>
        <taxon>Sordariomycetes</taxon>
        <taxon>Hypocreomycetidae</taxon>
        <taxon>Hypocreales</taxon>
        <taxon>Nectriaceae</taxon>
        <taxon>Fusarium</taxon>
        <taxon>Fusarium incarnatum-equiseti species complex</taxon>
    </lineage>
</organism>
<proteinExistence type="predicted"/>
<evidence type="ECO:0000313" key="2">
    <source>
        <dbReference type="Proteomes" id="UP001152024"/>
    </source>
</evidence>
<comment type="caution">
    <text evidence="1">The sequence shown here is derived from an EMBL/GenBank/DDBJ whole genome shotgun (WGS) entry which is preliminary data.</text>
</comment>
<dbReference type="Proteomes" id="UP001152024">
    <property type="component" value="Unassembled WGS sequence"/>
</dbReference>
<name>A0ABQ8R777_FUSEQ</name>
<gene>
    <name evidence="1" type="ORF">NW768_007339</name>
</gene>
<dbReference type="EMBL" id="JAOQBH010000011">
    <property type="protein sequence ID" value="KAJ4128820.1"/>
    <property type="molecule type" value="Genomic_DNA"/>
</dbReference>
<sequence>MGHLYNKISNNTTPDLQRGLTKVRCNAPPVEEAGSFAYVHGGWGSDDGVAVAQTAGGDDDDGW</sequence>